<sequence length="367" mass="41180">MNAKIVVNGTFLMKPVTGVQRYAREIIKSLNKSGYTDIIIISPKEYEEEHFMGYPVIRDSLSFPLKNQWWVWEQTRLPSLFKRYAKTHILWSPTNTGPVTVSNQVVTIHDAAVFAGPNWFSNFGGKYYRMLLPLLGKRARHILTVSEFSKSELIKYGITKKSDISVVPCGIGQEFLNEDLKRNGAKKHSSGFVLNLGSRDPRKNVSALLSSWNKLDEGIASNKKLVVVGGHNRGFNNEGIKEEVLHPNIDFVGYKTDEEIIELYQNADLFVFPSLYEGFGLPPLEAMACGTPVAVANAASLPEVCGDAAIYFDPTDEKDIAEKISKALSGTVNLETYRESGLQQVKKFTWEKSAEKLIKVFAKLHRE</sequence>
<protein>
    <submittedName>
        <fullName evidence="5">Glycosyltransferase family 1 protein</fullName>
    </submittedName>
</protein>
<dbReference type="Proteomes" id="UP000253314">
    <property type="component" value="Unassembled WGS sequence"/>
</dbReference>
<dbReference type="SUPFAM" id="SSF53756">
    <property type="entry name" value="UDP-Glycosyltransferase/glycogen phosphorylase"/>
    <property type="match status" value="1"/>
</dbReference>
<evidence type="ECO:0000259" key="3">
    <source>
        <dbReference type="Pfam" id="PF00534"/>
    </source>
</evidence>
<evidence type="ECO:0000259" key="4">
    <source>
        <dbReference type="Pfam" id="PF13439"/>
    </source>
</evidence>
<dbReference type="PANTHER" id="PTHR46401:SF2">
    <property type="entry name" value="GLYCOSYLTRANSFERASE WBBK-RELATED"/>
    <property type="match status" value="1"/>
</dbReference>
<feature type="domain" description="Glycosyl transferase family 1" evidence="3">
    <location>
        <begin position="179"/>
        <end position="331"/>
    </location>
</feature>
<comment type="similarity">
    <text evidence="1">Belongs to the glycosyltransferase group 1 family. Glycosyltransferase 4 subfamily.</text>
</comment>
<reference evidence="5 6" key="1">
    <citation type="submission" date="2018-07" db="EMBL/GenBank/DDBJ databases">
        <title>Lottiidibacillus patelloidae gen. nov., sp. nov., isolated from the intestinal tract of a marine limpet and the reclassification of B. taeanensis BH030017T, B. algicola KMM 3737T and B. hwajinpoensis SW-72T as genus Lottiidibacillus.</title>
        <authorList>
            <person name="Liu R."/>
            <person name="Huang Z."/>
        </authorList>
    </citation>
    <scope>NUCLEOTIDE SEQUENCE [LARGE SCALE GENOMIC DNA]</scope>
    <source>
        <strain evidence="5 6">BH030017</strain>
    </source>
</reference>
<dbReference type="EMBL" id="QOCW01000015">
    <property type="protein sequence ID" value="RBW68891.1"/>
    <property type="molecule type" value="Genomic_DNA"/>
</dbReference>
<comment type="caution">
    <text evidence="5">The sequence shown here is derived from an EMBL/GenBank/DDBJ whole genome shotgun (WGS) entry which is preliminary data.</text>
</comment>
<dbReference type="GO" id="GO:0016757">
    <property type="term" value="F:glycosyltransferase activity"/>
    <property type="evidence" value="ECO:0007669"/>
    <property type="project" value="InterPro"/>
</dbReference>
<dbReference type="RefSeq" id="WP_113806745.1">
    <property type="nucleotide sequence ID" value="NZ_QOCW01000015.1"/>
</dbReference>
<keyword evidence="6" id="KW-1185">Reference proteome</keyword>
<dbReference type="Pfam" id="PF13439">
    <property type="entry name" value="Glyco_transf_4"/>
    <property type="match status" value="1"/>
</dbReference>
<dbReference type="Pfam" id="PF00534">
    <property type="entry name" value="Glycos_transf_1"/>
    <property type="match status" value="1"/>
</dbReference>
<evidence type="ECO:0000313" key="6">
    <source>
        <dbReference type="Proteomes" id="UP000253314"/>
    </source>
</evidence>
<evidence type="ECO:0000256" key="2">
    <source>
        <dbReference type="ARBA" id="ARBA00022679"/>
    </source>
</evidence>
<feature type="domain" description="Glycosyltransferase subfamily 4-like N-terminal" evidence="4">
    <location>
        <begin position="17"/>
        <end position="171"/>
    </location>
</feature>
<name>A0A366XY92_9BACI</name>
<evidence type="ECO:0000256" key="1">
    <source>
        <dbReference type="ARBA" id="ARBA00009481"/>
    </source>
</evidence>
<dbReference type="AlphaFoldDB" id="A0A366XY92"/>
<gene>
    <name evidence="5" type="ORF">DS031_14230</name>
</gene>
<dbReference type="GO" id="GO:0009103">
    <property type="term" value="P:lipopolysaccharide biosynthetic process"/>
    <property type="evidence" value="ECO:0007669"/>
    <property type="project" value="TreeGrafter"/>
</dbReference>
<dbReference type="InterPro" id="IPR028098">
    <property type="entry name" value="Glyco_trans_4-like_N"/>
</dbReference>
<organism evidence="5 6">
    <name type="scientific">Bacillus taeanensis</name>
    <dbReference type="NCBI Taxonomy" id="273032"/>
    <lineage>
        <taxon>Bacteria</taxon>
        <taxon>Bacillati</taxon>
        <taxon>Bacillota</taxon>
        <taxon>Bacilli</taxon>
        <taxon>Bacillales</taxon>
        <taxon>Bacillaceae</taxon>
        <taxon>Bacillus</taxon>
    </lineage>
</organism>
<dbReference type="InterPro" id="IPR001296">
    <property type="entry name" value="Glyco_trans_1"/>
</dbReference>
<dbReference type="CDD" id="cd03809">
    <property type="entry name" value="GT4_MtfB-like"/>
    <property type="match status" value="1"/>
</dbReference>
<keyword evidence="2 5" id="KW-0808">Transferase</keyword>
<dbReference type="PANTHER" id="PTHR46401">
    <property type="entry name" value="GLYCOSYLTRANSFERASE WBBK-RELATED"/>
    <property type="match status" value="1"/>
</dbReference>
<accession>A0A366XY92</accession>
<evidence type="ECO:0000313" key="5">
    <source>
        <dbReference type="EMBL" id="RBW68891.1"/>
    </source>
</evidence>
<dbReference type="OrthoDB" id="9797829at2"/>
<dbReference type="Gene3D" id="3.40.50.2000">
    <property type="entry name" value="Glycogen Phosphorylase B"/>
    <property type="match status" value="2"/>
</dbReference>
<proteinExistence type="inferred from homology"/>